<proteinExistence type="predicted"/>
<comment type="caution">
    <text evidence="2">The sequence shown here is derived from an EMBL/GenBank/DDBJ whole genome shotgun (WGS) entry which is preliminary data.</text>
</comment>
<dbReference type="OrthoDB" id="9802771at2"/>
<dbReference type="eggNOG" id="COG0446">
    <property type="taxonomic scope" value="Bacteria"/>
</dbReference>
<dbReference type="PANTHER" id="PTHR10632">
    <property type="entry name" value="SULFIDE:QUINONE OXIDOREDUCTASE"/>
    <property type="match status" value="1"/>
</dbReference>
<evidence type="ECO:0000259" key="1">
    <source>
        <dbReference type="Pfam" id="PF07992"/>
    </source>
</evidence>
<dbReference type="PANTHER" id="PTHR10632:SF2">
    <property type="entry name" value="SULFIDE:QUINONE OXIDOREDUCTASE, MITOCHONDRIAL"/>
    <property type="match status" value="1"/>
</dbReference>
<dbReference type="RefSeq" id="WP_008335989.1">
    <property type="nucleotide sequence ID" value="NZ_AFRZ01000001.1"/>
</dbReference>
<accession>H1FYZ6</accession>
<dbReference type="AlphaFoldDB" id="B6BGR0"/>
<feature type="domain" description="FAD/NAD(P)-binding" evidence="1">
    <location>
        <begin position="63"/>
        <end position="182"/>
    </location>
</feature>
<dbReference type="SUPFAM" id="SSF51905">
    <property type="entry name" value="FAD/NAD(P)-binding domain"/>
    <property type="match status" value="3"/>
</dbReference>
<dbReference type="GO" id="GO:0071949">
    <property type="term" value="F:FAD binding"/>
    <property type="evidence" value="ECO:0007669"/>
    <property type="project" value="TreeGrafter"/>
</dbReference>
<dbReference type="Pfam" id="PF07992">
    <property type="entry name" value="Pyr_redox_2"/>
    <property type="match status" value="1"/>
</dbReference>
<evidence type="ECO:0000313" key="3">
    <source>
        <dbReference type="Proteomes" id="UP000006431"/>
    </source>
</evidence>
<sequence>MDYKYINNMLSEMDKDLSSKGMTRRDAMKLAGISGASFMMGGSNLEAMEKDQLPLKKSGVDAKIVIVGGGLAGMSTAARLTLNLKNPDITVIEPNKLSVSYQPGQTLVAAGIWDIEDIKYNRDDFVPEGTKIIEDKVIDFDPNNNQVTTAKGQVIDYDYLIVATGLQLDFERLEGLEHAGRAYSTGDNSKLHKAIGEDTGICSIYTAEGATKTWEQMQKYIEKAKNAKDGKKVQFLFTHPSTPIKCGGAPKKIMYLTNARLKEAGARDNAELTFYPNGGAMFGVPEYHDAIYEQFKREGFKWHYRTNLIGVEKENKIAIFDSKWQEKGPFDPIMKDFEVVSKHEKIRVPYDFLHITPDAVAPREVAESEIGDGGFVPVNKETLQHVKFMNVFAIGDIAQVPMGKTGGSVRKQYKVLVDNLIAKMEGKKLPSKYAGYTVCPLITDIGTVMLAEFDWSVKPTPSFPLDPLVERWVFWLMKVYALKPMTMYGMLSGKA</sequence>
<accession>B6BGR0</accession>
<protein>
    <submittedName>
        <fullName evidence="2">Sulfide:quinone oxidoreductase</fullName>
    </submittedName>
</protein>
<evidence type="ECO:0000313" key="2">
    <source>
        <dbReference type="EMBL" id="EHP29691.1"/>
    </source>
</evidence>
<dbReference type="EMBL" id="AFRZ01000001">
    <property type="protein sequence ID" value="EHP29691.1"/>
    <property type="molecule type" value="Genomic_DNA"/>
</dbReference>
<dbReference type="GO" id="GO:0070224">
    <property type="term" value="F:sulfide:quinone oxidoreductase activity"/>
    <property type="evidence" value="ECO:0007669"/>
    <property type="project" value="TreeGrafter"/>
</dbReference>
<organism evidence="2 3">
    <name type="scientific">Sulfurimonas gotlandica (strain DSM 19862 / JCM 16533 / GD1)</name>
    <dbReference type="NCBI Taxonomy" id="929558"/>
    <lineage>
        <taxon>Bacteria</taxon>
        <taxon>Pseudomonadati</taxon>
        <taxon>Campylobacterota</taxon>
        <taxon>Epsilonproteobacteria</taxon>
        <taxon>Campylobacterales</taxon>
        <taxon>Sulfurimonadaceae</taxon>
        <taxon>Sulfurimonas</taxon>
    </lineage>
</organism>
<dbReference type="HOGENOM" id="CLU_030742_2_0_7"/>
<dbReference type="InterPro" id="IPR023753">
    <property type="entry name" value="FAD/NAD-binding_dom"/>
</dbReference>
<keyword evidence="3" id="KW-1185">Reference proteome</keyword>
<dbReference type="Proteomes" id="UP000006431">
    <property type="component" value="Unassembled WGS sequence"/>
</dbReference>
<dbReference type="InterPro" id="IPR036188">
    <property type="entry name" value="FAD/NAD-bd_sf"/>
</dbReference>
<dbReference type="Gene3D" id="3.50.50.100">
    <property type="match status" value="1"/>
</dbReference>
<dbReference type="GO" id="GO:0070221">
    <property type="term" value="P:sulfide oxidation, using sulfide:quinone oxidoreductase"/>
    <property type="evidence" value="ECO:0007669"/>
    <property type="project" value="TreeGrafter"/>
</dbReference>
<name>B6BGR0_SULGG</name>
<dbReference type="InterPro" id="IPR015904">
    <property type="entry name" value="Sulphide_quinone_reductase"/>
</dbReference>
<dbReference type="PATRIC" id="fig|929558.5.peg.1159"/>
<reference evidence="2 3" key="1">
    <citation type="journal article" date="2012" name="Proc. Natl. Acad. Sci. U.S.A.">
        <title>Genome and physiology of a model Epsilonproteobacterium responsible for sulfide detoxification in marine oxygen depletion zones.</title>
        <authorList>
            <person name="Grote J."/>
            <person name="Schott T."/>
            <person name="Bruckner C.G."/>
            <person name="Glockner F.O."/>
            <person name="Jost G."/>
            <person name="Teeling H."/>
            <person name="Labrenz M."/>
            <person name="Jurgens K."/>
        </authorList>
    </citation>
    <scope>NUCLEOTIDE SEQUENCE [LARGE SCALE GENOMIC DNA]</scope>
    <source>
        <strain evidence="2 3">GD1</strain>
    </source>
</reference>
<gene>
    <name evidence="2" type="primary">sqr4</name>
    <name evidence="2" type="ORF">SMGD1_1167</name>
</gene>
<dbReference type="STRING" id="929558.SMGD1_1167"/>